<feature type="region of interest" description="Disordered" evidence="3">
    <location>
        <begin position="413"/>
        <end position="433"/>
    </location>
</feature>
<dbReference type="PANTHER" id="PTHR16830:SF12">
    <property type="entry name" value="PDZ DOMAIN-CONTAINING PROTEIN"/>
    <property type="match status" value="1"/>
</dbReference>
<dbReference type="EMBL" id="BPLQ01004255">
    <property type="protein sequence ID" value="GIY06702.1"/>
    <property type="molecule type" value="Genomic_DNA"/>
</dbReference>
<dbReference type="InterPro" id="IPR043443">
    <property type="entry name" value="FYB1/2-like"/>
</dbReference>
<dbReference type="PANTHER" id="PTHR16830">
    <property type="entry name" value="SH2 CONTAINING ADAPTOR PRAM-1 RELATED"/>
    <property type="match status" value="1"/>
</dbReference>
<dbReference type="AlphaFoldDB" id="A0AAV4QEL5"/>
<dbReference type="GO" id="GO:0050852">
    <property type="term" value="P:T cell receptor signaling pathway"/>
    <property type="evidence" value="ECO:0007669"/>
    <property type="project" value="TreeGrafter"/>
</dbReference>
<feature type="domain" description="SH3" evidence="4">
    <location>
        <begin position="471"/>
        <end position="533"/>
    </location>
</feature>
<feature type="compositionally biased region" description="Polar residues" evidence="3">
    <location>
        <begin position="175"/>
        <end position="188"/>
    </location>
</feature>
<keyword evidence="1 2" id="KW-0728">SH3 domain</keyword>
<proteinExistence type="predicted"/>
<gene>
    <name evidence="5" type="ORF">CDAR_578061</name>
</gene>
<feature type="compositionally biased region" description="Polar residues" evidence="3">
    <location>
        <begin position="58"/>
        <end position="67"/>
    </location>
</feature>
<evidence type="ECO:0000259" key="4">
    <source>
        <dbReference type="PROSITE" id="PS50002"/>
    </source>
</evidence>
<feature type="region of interest" description="Disordered" evidence="3">
    <location>
        <begin position="343"/>
        <end position="386"/>
    </location>
</feature>
<reference evidence="5 6" key="1">
    <citation type="submission" date="2021-06" db="EMBL/GenBank/DDBJ databases">
        <title>Caerostris darwini draft genome.</title>
        <authorList>
            <person name="Kono N."/>
            <person name="Arakawa K."/>
        </authorList>
    </citation>
    <scope>NUCLEOTIDE SEQUENCE [LARGE SCALE GENOMIC DNA]</scope>
</reference>
<dbReference type="GO" id="GO:0005886">
    <property type="term" value="C:plasma membrane"/>
    <property type="evidence" value="ECO:0007669"/>
    <property type="project" value="InterPro"/>
</dbReference>
<dbReference type="GO" id="GO:0007229">
    <property type="term" value="P:integrin-mediated signaling pathway"/>
    <property type="evidence" value="ECO:0007669"/>
    <property type="project" value="InterPro"/>
</dbReference>
<keyword evidence="6" id="KW-1185">Reference proteome</keyword>
<evidence type="ECO:0000256" key="1">
    <source>
        <dbReference type="ARBA" id="ARBA00022443"/>
    </source>
</evidence>
<dbReference type="FunFam" id="2.30.30.40:FF:000307">
    <property type="entry name" value="Predicted protein"/>
    <property type="match status" value="1"/>
</dbReference>
<comment type="caution">
    <text evidence="5">The sequence shown here is derived from an EMBL/GenBank/DDBJ whole genome shotgun (WGS) entry which is preliminary data.</text>
</comment>
<feature type="compositionally biased region" description="Acidic residues" evidence="3">
    <location>
        <begin position="343"/>
        <end position="359"/>
    </location>
</feature>
<dbReference type="PROSITE" id="PS50002">
    <property type="entry name" value="SH3"/>
    <property type="match status" value="1"/>
</dbReference>
<dbReference type="Proteomes" id="UP001054837">
    <property type="component" value="Unassembled WGS sequence"/>
</dbReference>
<name>A0AAV4QEL5_9ARAC</name>
<feature type="compositionally biased region" description="Pro residues" evidence="3">
    <location>
        <begin position="274"/>
        <end position="303"/>
    </location>
</feature>
<dbReference type="InterPro" id="IPR001452">
    <property type="entry name" value="SH3_domain"/>
</dbReference>
<feature type="compositionally biased region" description="Polar residues" evidence="3">
    <location>
        <begin position="259"/>
        <end position="272"/>
    </location>
</feature>
<evidence type="ECO:0000256" key="3">
    <source>
        <dbReference type="SAM" id="MobiDB-lite"/>
    </source>
</evidence>
<feature type="compositionally biased region" description="Low complexity" evidence="3">
    <location>
        <begin position="100"/>
        <end position="111"/>
    </location>
</feature>
<evidence type="ECO:0000256" key="2">
    <source>
        <dbReference type="PROSITE-ProRule" id="PRU00192"/>
    </source>
</evidence>
<feature type="region of interest" description="Disordered" evidence="3">
    <location>
        <begin position="222"/>
        <end position="303"/>
    </location>
</feature>
<sequence>MADDSPGKVQALRALFADKNKPVMGMMPPTGKISNRPWRSSVDSTEETTTLKERILTEQRSSSSQLITKALPVKKTEFTPSTNGELHKDVNGYNEKSLRVSPKPSVGPKPSYLSQQTRTNSASNSNLDISCDTKNEDSRTSGEGNALLKSQAKSKAVAETIASFMFTNGFNHKTSSNSVLSEENSKNNIVPPPAPLPRNSQTRSNQNELQTELFNLCNSQKKQLQLQEKTSASPRKTRPTPLKPTKPESVVLPEKYRLQKSNAPTTNSSQLPLISPPTVPTRPAPQRPAYPCPPRPHTPPPLPPLSASIIRSQPSLREEIEELYEDTILGESKRPVSLIPEYTEEEEAEELYNDADPVEETPRLLITPPQKPKEPPPPTPTEYLQPNVHNSTEELYQDADDVNNDEFYEVMPCDANSDEPGSPLYSNNKKEIEKLRREEEKKLRKEQKEKEKRDKEMEKLKRKFGLTGEEIPIDDGLVKMDCRGSRNGDLPVKKGETVLILRMEGNPQGRWLVKNEKGKIGYVELTNIEVDPLSVKSVMTIRRLSVISASEELYCEARSEEEGIYEVTY</sequence>
<feature type="region of interest" description="Disordered" evidence="3">
    <location>
        <begin position="20"/>
        <end position="149"/>
    </location>
</feature>
<dbReference type="InterPro" id="IPR036028">
    <property type="entry name" value="SH3-like_dom_sf"/>
</dbReference>
<feature type="region of interest" description="Disordered" evidence="3">
    <location>
        <begin position="175"/>
        <end position="206"/>
    </location>
</feature>
<evidence type="ECO:0000313" key="6">
    <source>
        <dbReference type="Proteomes" id="UP001054837"/>
    </source>
</evidence>
<feature type="compositionally biased region" description="Polar residues" evidence="3">
    <location>
        <begin position="112"/>
        <end position="128"/>
    </location>
</feature>
<dbReference type="GO" id="GO:0072659">
    <property type="term" value="P:protein localization to plasma membrane"/>
    <property type="evidence" value="ECO:0007669"/>
    <property type="project" value="TreeGrafter"/>
</dbReference>
<dbReference type="SUPFAM" id="SSF50044">
    <property type="entry name" value="SH3-domain"/>
    <property type="match status" value="1"/>
</dbReference>
<protein>
    <submittedName>
        <fullName evidence="5">FYN-binding protein</fullName>
    </submittedName>
</protein>
<accession>A0AAV4QEL5</accession>
<dbReference type="Gene3D" id="2.30.30.40">
    <property type="entry name" value="SH3 Domains"/>
    <property type="match status" value="1"/>
</dbReference>
<evidence type="ECO:0000313" key="5">
    <source>
        <dbReference type="EMBL" id="GIY06702.1"/>
    </source>
</evidence>
<feature type="compositionally biased region" description="Basic and acidic residues" evidence="3">
    <location>
        <begin position="131"/>
        <end position="140"/>
    </location>
</feature>
<organism evidence="5 6">
    <name type="scientific">Caerostris darwini</name>
    <dbReference type="NCBI Taxonomy" id="1538125"/>
    <lineage>
        <taxon>Eukaryota</taxon>
        <taxon>Metazoa</taxon>
        <taxon>Ecdysozoa</taxon>
        <taxon>Arthropoda</taxon>
        <taxon>Chelicerata</taxon>
        <taxon>Arachnida</taxon>
        <taxon>Araneae</taxon>
        <taxon>Araneomorphae</taxon>
        <taxon>Entelegynae</taxon>
        <taxon>Araneoidea</taxon>
        <taxon>Araneidae</taxon>
        <taxon>Caerostris</taxon>
    </lineage>
</organism>
<feature type="compositionally biased region" description="Polar residues" evidence="3">
    <location>
        <begin position="222"/>
        <end position="233"/>
    </location>
</feature>